<reference evidence="14 15" key="1">
    <citation type="journal article" date="2015" name="J. Biotechnol.">
        <title>Complete genome sequence of Paenibacillus beijingensis 7188(T) (=DSM 24997(T)), a novel rhizobacterium from jujube garden soil.</title>
        <authorList>
            <person name="Kwak Y."/>
            <person name="Shin J.H."/>
        </authorList>
    </citation>
    <scope>NUCLEOTIDE SEQUENCE [LARGE SCALE GENOMIC DNA]</scope>
    <source>
        <strain evidence="14 15">DSM 24997</strain>
    </source>
</reference>
<evidence type="ECO:0000313" key="14">
    <source>
        <dbReference type="EMBL" id="AJY75393.1"/>
    </source>
</evidence>
<comment type="function">
    <text evidence="8">Catalyzes the aldol cleavage of 4-hydroxy-4-methyl-2-oxoglutarate (HMG) into 2 molecules of pyruvate. Also contains a secondary oxaloacetate (OAA) decarboxylase activity due to the common pyruvate enolate transition state formed following C-C bond cleavage in the retro-aldol and decarboxylation reactions.</text>
</comment>
<comment type="cofactor">
    <cofactor evidence="13">
        <name>Mg(2+)</name>
        <dbReference type="ChEBI" id="CHEBI:18420"/>
    </cofactor>
</comment>
<keyword evidence="15" id="KW-1185">Reference proteome</keyword>
<name>A0A0D5NKD8_9BACL</name>
<keyword evidence="13" id="KW-0479">Metal-binding</keyword>
<dbReference type="PATRIC" id="fig|1126833.4.peg.2940"/>
<accession>A0A0D5NKD8</accession>
<sequence length="215" mass="23147">MFRMNPRVQGVNEELIELYDQVMPSTIGHMTDFGFLKGLRPLVTPIRIVGNAVTVKIPHMDSSAVHQALSIVQAGDVLAIDMSGDEERSCWGGVLSYIAKQKRLSGVIVGGCVNDVAEILELKLPVFSLGTSPLTTRIVGIEGEINTVISICGTSIHPGDLIVADDDGVFVVSPSDAEHYGREAIRIQQAEVELKRKLDSGISIASISGAENYFL</sequence>
<dbReference type="HOGENOM" id="CLU_072626_3_1_9"/>
<comment type="cofactor">
    <cofactor evidence="2">
        <name>a divalent metal cation</name>
        <dbReference type="ChEBI" id="CHEBI:60240"/>
    </cofactor>
</comment>
<keyword evidence="13" id="KW-0460">Magnesium</keyword>
<organism evidence="14 15">
    <name type="scientific">Paenibacillus beijingensis</name>
    <dbReference type="NCBI Taxonomy" id="1126833"/>
    <lineage>
        <taxon>Bacteria</taxon>
        <taxon>Bacillati</taxon>
        <taxon>Bacillota</taxon>
        <taxon>Bacilli</taxon>
        <taxon>Bacillales</taxon>
        <taxon>Paenibacillaceae</taxon>
        <taxon>Paenibacillus</taxon>
    </lineage>
</organism>
<evidence type="ECO:0000256" key="13">
    <source>
        <dbReference type="PIRSR" id="PIRSR605493-1"/>
    </source>
</evidence>
<dbReference type="GO" id="GO:0008948">
    <property type="term" value="F:oxaloacetate decarboxylase activity"/>
    <property type="evidence" value="ECO:0007669"/>
    <property type="project" value="UniProtKB-EC"/>
</dbReference>
<feature type="binding site" evidence="13">
    <location>
        <begin position="92"/>
        <end position="95"/>
    </location>
    <ligand>
        <name>substrate</name>
    </ligand>
</feature>
<dbReference type="KEGG" id="pbj:VN24_13480"/>
<evidence type="ECO:0000256" key="12">
    <source>
        <dbReference type="ARBA" id="ARBA00047973"/>
    </source>
</evidence>
<dbReference type="GO" id="GO:0047443">
    <property type="term" value="F:4-hydroxy-4-methyl-2-oxoglutarate aldolase activity"/>
    <property type="evidence" value="ECO:0007669"/>
    <property type="project" value="UniProtKB-EC"/>
</dbReference>
<evidence type="ECO:0000256" key="2">
    <source>
        <dbReference type="ARBA" id="ARBA00001968"/>
    </source>
</evidence>
<dbReference type="PANTHER" id="PTHR33254:SF4">
    <property type="entry name" value="4-HYDROXY-4-METHYL-2-OXOGLUTARATE ALDOLASE 3-RELATED"/>
    <property type="match status" value="1"/>
</dbReference>
<dbReference type="AlphaFoldDB" id="A0A0D5NKD8"/>
<comment type="catalytic activity">
    <reaction evidence="12">
        <text>oxaloacetate + H(+) = pyruvate + CO2</text>
        <dbReference type="Rhea" id="RHEA:15641"/>
        <dbReference type="ChEBI" id="CHEBI:15361"/>
        <dbReference type="ChEBI" id="CHEBI:15378"/>
        <dbReference type="ChEBI" id="CHEBI:16452"/>
        <dbReference type="ChEBI" id="CHEBI:16526"/>
        <dbReference type="EC" id="4.1.1.112"/>
    </reaction>
</comment>
<evidence type="ECO:0000313" key="15">
    <source>
        <dbReference type="Proteomes" id="UP000032633"/>
    </source>
</evidence>
<dbReference type="Proteomes" id="UP000032633">
    <property type="component" value="Chromosome"/>
</dbReference>
<dbReference type="EC" id="4.1.1.112" evidence="6"/>
<dbReference type="GO" id="GO:0046872">
    <property type="term" value="F:metal ion binding"/>
    <property type="evidence" value="ECO:0007669"/>
    <property type="project" value="UniProtKB-KW"/>
</dbReference>
<dbReference type="Pfam" id="PF03737">
    <property type="entry name" value="RraA-like"/>
    <property type="match status" value="1"/>
</dbReference>
<feature type="binding site" evidence="13">
    <location>
        <position position="115"/>
    </location>
    <ligand>
        <name>Mg(2+)</name>
        <dbReference type="ChEBI" id="CHEBI:18420"/>
    </ligand>
</feature>
<dbReference type="PANTHER" id="PTHR33254">
    <property type="entry name" value="4-HYDROXY-4-METHYL-2-OXOGLUTARATE ALDOLASE 3-RELATED"/>
    <property type="match status" value="1"/>
</dbReference>
<evidence type="ECO:0000256" key="8">
    <source>
        <dbReference type="ARBA" id="ARBA00025046"/>
    </source>
</evidence>
<dbReference type="EMBL" id="CP011058">
    <property type="protein sequence ID" value="AJY75393.1"/>
    <property type="molecule type" value="Genomic_DNA"/>
</dbReference>
<dbReference type="SUPFAM" id="SSF89562">
    <property type="entry name" value="RraA-like"/>
    <property type="match status" value="1"/>
</dbReference>
<evidence type="ECO:0000256" key="6">
    <source>
        <dbReference type="ARBA" id="ARBA00012947"/>
    </source>
</evidence>
<comment type="subunit">
    <text evidence="4">Homotrimer.</text>
</comment>
<comment type="catalytic activity">
    <reaction evidence="1">
        <text>4-hydroxy-4-methyl-2-oxoglutarate = 2 pyruvate</text>
        <dbReference type="Rhea" id="RHEA:22748"/>
        <dbReference type="ChEBI" id="CHEBI:15361"/>
        <dbReference type="ChEBI" id="CHEBI:58276"/>
        <dbReference type="EC" id="4.1.3.17"/>
    </reaction>
</comment>
<dbReference type="CDD" id="cd16841">
    <property type="entry name" value="RraA_family"/>
    <property type="match status" value="1"/>
</dbReference>
<dbReference type="STRING" id="1126833.VN24_13480"/>
<evidence type="ECO:0000256" key="11">
    <source>
        <dbReference type="ARBA" id="ARBA00032305"/>
    </source>
</evidence>
<evidence type="ECO:0000256" key="5">
    <source>
        <dbReference type="ARBA" id="ARBA00012213"/>
    </source>
</evidence>
<dbReference type="OrthoDB" id="9784786at2"/>
<protein>
    <recommendedName>
        <fullName evidence="7">Putative 4-hydroxy-4-methyl-2-oxoglutarate aldolase</fullName>
        <ecNumber evidence="6">4.1.1.112</ecNumber>
        <ecNumber evidence="5">4.1.3.17</ecNumber>
    </recommendedName>
    <alternativeName>
        <fullName evidence="11">Oxaloacetate decarboxylase</fullName>
    </alternativeName>
    <alternativeName>
        <fullName evidence="9">Regulator of ribonuclease activity homolog</fullName>
    </alternativeName>
    <alternativeName>
        <fullName evidence="10">RraA-like protein</fullName>
    </alternativeName>
</protein>
<dbReference type="InterPro" id="IPR036704">
    <property type="entry name" value="RraA/RraA-like_sf"/>
</dbReference>
<proteinExistence type="inferred from homology"/>
<evidence type="ECO:0000256" key="1">
    <source>
        <dbReference type="ARBA" id="ARBA00001342"/>
    </source>
</evidence>
<evidence type="ECO:0000256" key="10">
    <source>
        <dbReference type="ARBA" id="ARBA00030169"/>
    </source>
</evidence>
<evidence type="ECO:0000256" key="7">
    <source>
        <dbReference type="ARBA" id="ARBA00016549"/>
    </source>
</evidence>
<evidence type="ECO:0000256" key="4">
    <source>
        <dbReference type="ARBA" id="ARBA00011233"/>
    </source>
</evidence>
<dbReference type="EC" id="4.1.3.17" evidence="5"/>
<comment type="similarity">
    <text evidence="3">Belongs to the class II aldolase/RraA-like family.</text>
</comment>
<evidence type="ECO:0000256" key="9">
    <source>
        <dbReference type="ARBA" id="ARBA00029596"/>
    </source>
</evidence>
<dbReference type="InterPro" id="IPR005493">
    <property type="entry name" value="RraA/RraA-like"/>
</dbReference>
<reference evidence="15" key="2">
    <citation type="submission" date="2015-03" db="EMBL/GenBank/DDBJ databases">
        <title>Genome sequence of Paenibacillus beijingensis strain DSM 24997T.</title>
        <authorList>
            <person name="Kwak Y."/>
            <person name="Shin J.-H."/>
        </authorList>
    </citation>
    <scope>NUCLEOTIDE SEQUENCE [LARGE SCALE GENOMIC DNA]</scope>
    <source>
        <strain evidence="15">DSM 24997</strain>
    </source>
</reference>
<dbReference type="Gene3D" id="3.50.30.40">
    <property type="entry name" value="Ribonuclease E inhibitor RraA/RraA-like"/>
    <property type="match status" value="1"/>
</dbReference>
<evidence type="ECO:0000256" key="3">
    <source>
        <dbReference type="ARBA" id="ARBA00008621"/>
    </source>
</evidence>
<gene>
    <name evidence="14" type="ORF">VN24_13480</name>
</gene>